<dbReference type="HAMAP" id="MF_00735">
    <property type="entry name" value="Methyltr_PrmA"/>
    <property type="match status" value="1"/>
</dbReference>
<keyword evidence="8" id="KW-1185">Reference proteome</keyword>
<keyword evidence="7" id="KW-0687">Ribonucleoprotein</keyword>
<dbReference type="InterPro" id="IPR004498">
    <property type="entry name" value="Ribosomal_PrmA_MeTrfase"/>
</dbReference>
<name>A0A0E9M1Q7_9BACT</name>
<feature type="binding site" evidence="6">
    <location>
        <position position="150"/>
    </location>
    <ligand>
        <name>S-adenosyl-L-methionine</name>
        <dbReference type="ChEBI" id="CHEBI:59789"/>
    </ligand>
</feature>
<dbReference type="Gene3D" id="3.40.50.150">
    <property type="entry name" value="Vaccinia Virus protein VP39"/>
    <property type="match status" value="1"/>
</dbReference>
<dbReference type="GO" id="GO:0016279">
    <property type="term" value="F:protein-lysine N-methyltransferase activity"/>
    <property type="evidence" value="ECO:0007669"/>
    <property type="project" value="RHEA"/>
</dbReference>
<dbReference type="PANTHER" id="PTHR43648:SF1">
    <property type="entry name" value="ELECTRON TRANSFER FLAVOPROTEIN BETA SUBUNIT LYSINE METHYLTRANSFERASE"/>
    <property type="match status" value="1"/>
</dbReference>
<accession>A0A0E9M1Q7</accession>
<dbReference type="SUPFAM" id="SSF53335">
    <property type="entry name" value="S-adenosyl-L-methionine-dependent methyltransferases"/>
    <property type="match status" value="1"/>
</dbReference>
<evidence type="ECO:0000256" key="6">
    <source>
        <dbReference type="HAMAP-Rule" id="MF_00735"/>
    </source>
</evidence>
<dbReference type="GO" id="GO:0032259">
    <property type="term" value="P:methylation"/>
    <property type="evidence" value="ECO:0007669"/>
    <property type="project" value="UniProtKB-KW"/>
</dbReference>
<dbReference type="Proteomes" id="UP000032900">
    <property type="component" value="Unassembled WGS sequence"/>
</dbReference>
<keyword evidence="7" id="KW-0689">Ribosomal protein</keyword>
<evidence type="ECO:0000256" key="1">
    <source>
        <dbReference type="ARBA" id="ARBA00009741"/>
    </source>
</evidence>
<feature type="binding site" evidence="6">
    <location>
        <position position="129"/>
    </location>
    <ligand>
        <name>S-adenosyl-L-methionine</name>
        <dbReference type="ChEBI" id="CHEBI:59789"/>
    </ligand>
</feature>
<dbReference type="InterPro" id="IPR029063">
    <property type="entry name" value="SAM-dependent_MTases_sf"/>
</dbReference>
<dbReference type="PIRSF" id="PIRSF000401">
    <property type="entry name" value="RPL11_MTase"/>
    <property type="match status" value="1"/>
</dbReference>
<keyword evidence="3 6" id="KW-0489">Methyltransferase</keyword>
<dbReference type="InterPro" id="IPR050078">
    <property type="entry name" value="Ribosomal_L11_MeTrfase_PrmA"/>
</dbReference>
<protein>
    <recommendedName>
        <fullName evidence="6">Ribosomal protein L11 methyltransferase</fullName>
        <shortName evidence="6">L11 Mtase</shortName>
        <ecNumber evidence="6">2.1.1.-</ecNumber>
    </recommendedName>
</protein>
<dbReference type="OrthoDB" id="9785995at2"/>
<dbReference type="GO" id="GO:0005840">
    <property type="term" value="C:ribosome"/>
    <property type="evidence" value="ECO:0007669"/>
    <property type="project" value="UniProtKB-KW"/>
</dbReference>
<keyword evidence="4 6" id="KW-0808">Transferase</keyword>
<evidence type="ECO:0000313" key="7">
    <source>
        <dbReference type="EMBL" id="GAO31414.1"/>
    </source>
</evidence>
<proteinExistence type="inferred from homology"/>
<comment type="caution">
    <text evidence="7">The sequence shown here is derived from an EMBL/GenBank/DDBJ whole genome shotgun (WGS) entry which is preliminary data.</text>
</comment>
<dbReference type="RefSeq" id="WP_062127516.1">
    <property type="nucleotide sequence ID" value="NZ_BAZW01000047.1"/>
</dbReference>
<dbReference type="GO" id="GO:0005737">
    <property type="term" value="C:cytoplasm"/>
    <property type="evidence" value="ECO:0007669"/>
    <property type="project" value="UniProtKB-SubCell"/>
</dbReference>
<dbReference type="PANTHER" id="PTHR43648">
    <property type="entry name" value="ELECTRON TRANSFER FLAVOPROTEIN BETA SUBUNIT LYSINE METHYLTRANSFERASE"/>
    <property type="match status" value="1"/>
</dbReference>
<keyword evidence="5 6" id="KW-0949">S-adenosyl-L-methionine</keyword>
<evidence type="ECO:0000256" key="2">
    <source>
        <dbReference type="ARBA" id="ARBA00022490"/>
    </source>
</evidence>
<comment type="subcellular location">
    <subcellularLocation>
        <location evidence="6">Cytoplasm</location>
    </subcellularLocation>
</comment>
<dbReference type="Pfam" id="PF06325">
    <property type="entry name" value="PrmA"/>
    <property type="match status" value="1"/>
</dbReference>
<dbReference type="EC" id="2.1.1.-" evidence="6"/>
<dbReference type="NCBIfam" id="NF001785">
    <property type="entry name" value="PRK00517.2-2"/>
    <property type="match status" value="1"/>
</dbReference>
<comment type="function">
    <text evidence="6">Methylates ribosomal protein L11.</text>
</comment>
<evidence type="ECO:0000256" key="3">
    <source>
        <dbReference type="ARBA" id="ARBA00022603"/>
    </source>
</evidence>
<dbReference type="AlphaFoldDB" id="A0A0E9M1Q7"/>
<dbReference type="EMBL" id="BAZW01000047">
    <property type="protein sequence ID" value="GAO31414.1"/>
    <property type="molecule type" value="Genomic_DNA"/>
</dbReference>
<evidence type="ECO:0000313" key="8">
    <source>
        <dbReference type="Proteomes" id="UP000032900"/>
    </source>
</evidence>
<dbReference type="CDD" id="cd02440">
    <property type="entry name" value="AdoMet_MTases"/>
    <property type="match status" value="1"/>
</dbReference>
<dbReference type="STRING" id="1236989.JCM15548_13773"/>
<evidence type="ECO:0000256" key="4">
    <source>
        <dbReference type="ARBA" id="ARBA00022679"/>
    </source>
</evidence>
<keyword evidence="2 6" id="KW-0963">Cytoplasm</keyword>
<organism evidence="7 8">
    <name type="scientific">Geofilum rubicundum JCM 15548</name>
    <dbReference type="NCBI Taxonomy" id="1236989"/>
    <lineage>
        <taxon>Bacteria</taxon>
        <taxon>Pseudomonadati</taxon>
        <taxon>Bacteroidota</taxon>
        <taxon>Bacteroidia</taxon>
        <taxon>Marinilabiliales</taxon>
        <taxon>Marinilabiliaceae</taxon>
        <taxon>Geofilum</taxon>
    </lineage>
</organism>
<comment type="catalytic activity">
    <reaction evidence="6">
        <text>L-lysyl-[protein] + 3 S-adenosyl-L-methionine = N(6),N(6),N(6)-trimethyl-L-lysyl-[protein] + 3 S-adenosyl-L-homocysteine + 3 H(+)</text>
        <dbReference type="Rhea" id="RHEA:54192"/>
        <dbReference type="Rhea" id="RHEA-COMP:9752"/>
        <dbReference type="Rhea" id="RHEA-COMP:13826"/>
        <dbReference type="ChEBI" id="CHEBI:15378"/>
        <dbReference type="ChEBI" id="CHEBI:29969"/>
        <dbReference type="ChEBI" id="CHEBI:57856"/>
        <dbReference type="ChEBI" id="CHEBI:59789"/>
        <dbReference type="ChEBI" id="CHEBI:61961"/>
    </reaction>
</comment>
<feature type="binding site" evidence="6">
    <location>
        <position position="172"/>
    </location>
    <ligand>
        <name>S-adenosyl-L-methionine</name>
        <dbReference type="ChEBI" id="CHEBI:59789"/>
    </ligand>
</feature>
<reference evidence="7 8" key="1">
    <citation type="journal article" date="2015" name="Microbes Environ.">
        <title>Distribution and evolution of nitrogen fixation genes in the phylum bacteroidetes.</title>
        <authorList>
            <person name="Inoue J."/>
            <person name="Oshima K."/>
            <person name="Suda W."/>
            <person name="Sakamoto M."/>
            <person name="Iino T."/>
            <person name="Noda S."/>
            <person name="Hongoh Y."/>
            <person name="Hattori M."/>
            <person name="Ohkuma M."/>
        </authorList>
    </citation>
    <scope>NUCLEOTIDE SEQUENCE [LARGE SCALE GENOMIC DNA]</scope>
    <source>
        <strain evidence="7">JCM 15548</strain>
    </source>
</reference>
<feature type="binding site" evidence="6">
    <location>
        <position position="215"/>
    </location>
    <ligand>
        <name>S-adenosyl-L-methionine</name>
        <dbReference type="ChEBI" id="CHEBI:59789"/>
    </ligand>
</feature>
<gene>
    <name evidence="6" type="primary">prmA</name>
    <name evidence="7" type="ORF">JCM15548_13773</name>
</gene>
<evidence type="ECO:0000256" key="5">
    <source>
        <dbReference type="ARBA" id="ARBA00022691"/>
    </source>
</evidence>
<comment type="similarity">
    <text evidence="1 6">Belongs to the methyltransferase superfamily. PrmA family.</text>
</comment>
<sequence length="279" mass="31503">MQYIKVTAEIIPFSTDKAEILMAFLAEMGFESFIETNTGIEAFIQAKDFDEASLNHLSIPMEDTQLLFQHEVMADKNWNEEWEKNYFQPIVVKNMCVVRSPFHAPKPNIPLEIVIEPKMSFGTGHHETTSMMMETLLELPIENKSVLDMGCGTGILGILAAMRGATEVTGIDIDEWCTKNSEENCQLNGIPNMKIKQGDASALQTQGTFDVIVANINKNILLEDLKYYVKHLKHKGLLIMSGFYANDLPDIDAEAVKHHLTLKTTKENNQWVAVTYELF</sequence>